<comment type="caution">
    <text evidence="2">The sequence shown here is derived from an EMBL/GenBank/DDBJ whole genome shotgun (WGS) entry which is preliminary data.</text>
</comment>
<reference evidence="2" key="1">
    <citation type="journal article" date="2014" name="Int. J. Syst. Evol. Microbiol.">
        <title>Complete genome sequence of Corynebacterium casei LMG S-19264T (=DSM 44701T), isolated from a smear-ripened cheese.</title>
        <authorList>
            <consortium name="US DOE Joint Genome Institute (JGI-PGF)"/>
            <person name="Walter F."/>
            <person name="Albersmeier A."/>
            <person name="Kalinowski J."/>
            <person name="Ruckert C."/>
        </authorList>
    </citation>
    <scope>NUCLEOTIDE SEQUENCE</scope>
    <source>
        <strain evidence="2">KCTC 23310</strain>
    </source>
</reference>
<dbReference type="EMBL" id="BMYJ01000004">
    <property type="protein sequence ID" value="GHC52771.1"/>
    <property type="molecule type" value="Genomic_DNA"/>
</dbReference>
<feature type="domain" description="Glycosyltransferase 61 catalytic" evidence="1">
    <location>
        <begin position="100"/>
        <end position="268"/>
    </location>
</feature>
<dbReference type="RefSeq" id="WP_189410946.1">
    <property type="nucleotide sequence ID" value="NZ_BMYJ01000004.1"/>
</dbReference>
<dbReference type="Pfam" id="PF04577">
    <property type="entry name" value="Glyco_transf_61"/>
    <property type="match status" value="1"/>
</dbReference>
<dbReference type="AlphaFoldDB" id="A0A918TL64"/>
<evidence type="ECO:0000259" key="1">
    <source>
        <dbReference type="Pfam" id="PF04577"/>
    </source>
</evidence>
<proteinExistence type="predicted"/>
<dbReference type="GO" id="GO:0016757">
    <property type="term" value="F:glycosyltransferase activity"/>
    <property type="evidence" value="ECO:0007669"/>
    <property type="project" value="InterPro"/>
</dbReference>
<reference evidence="2" key="2">
    <citation type="submission" date="2020-09" db="EMBL/GenBank/DDBJ databases">
        <authorList>
            <person name="Sun Q."/>
            <person name="Kim S."/>
        </authorList>
    </citation>
    <scope>NUCLEOTIDE SEQUENCE</scope>
    <source>
        <strain evidence="2">KCTC 23310</strain>
    </source>
</reference>
<protein>
    <recommendedName>
        <fullName evidence="1">Glycosyltransferase 61 catalytic domain-containing protein</fullName>
    </recommendedName>
</protein>
<organism evidence="2 3">
    <name type="scientific">Neogemmobacter tilapiae</name>
    <dbReference type="NCBI Taxonomy" id="875041"/>
    <lineage>
        <taxon>Bacteria</taxon>
        <taxon>Pseudomonadati</taxon>
        <taxon>Pseudomonadota</taxon>
        <taxon>Alphaproteobacteria</taxon>
        <taxon>Rhodobacterales</taxon>
        <taxon>Paracoccaceae</taxon>
        <taxon>Neogemmobacter</taxon>
    </lineage>
</organism>
<name>A0A918TL64_9RHOB</name>
<evidence type="ECO:0000313" key="2">
    <source>
        <dbReference type="EMBL" id="GHC52771.1"/>
    </source>
</evidence>
<keyword evidence="3" id="KW-1185">Reference proteome</keyword>
<accession>A0A918TL64</accession>
<dbReference type="Proteomes" id="UP000638981">
    <property type="component" value="Unassembled WGS sequence"/>
</dbReference>
<gene>
    <name evidence="2" type="ORF">GCM10007315_14170</name>
</gene>
<dbReference type="InterPro" id="IPR049625">
    <property type="entry name" value="Glyco_transf_61_cat"/>
</dbReference>
<sequence>MIAWLDTWPFRAKPAAKGFAPGDPRRPMIYRDILIHPPRESYLYESLFDGGPDWPDWDAPSLARHFRRDQPIDRRPTLSTAKPERLAGAAIWGGNLNPHFGHLVAEYAPRIGFAAAALPKAPVLFQTFPGWTLDDIPAHVWPVLAHYGLDRARVRLVDRPFLAENLHVWPQAEHLNQTVRPHPAWLARLARLAKLAALQPLQADLLYVTRQGMLAAGSGGFAGESYLVTVLQDAGVTLLNPATASLRDQLSAYLGARHIVFAEGSALHGRQMLGRLDQGITVLNRTPKARLARPVLCPRVQKLDYIEATSQRIEMMRPGGIVLSQKAVSLLDVGAVLACFAALGVNLGTIWNHQAFAQVERADLQLWLARIRPDGMDPAGRPLDLAATRARITPLLQQAGHGDLLEALA</sequence>
<evidence type="ECO:0000313" key="3">
    <source>
        <dbReference type="Proteomes" id="UP000638981"/>
    </source>
</evidence>